<dbReference type="PROSITE" id="PS51257">
    <property type="entry name" value="PROKAR_LIPOPROTEIN"/>
    <property type="match status" value="1"/>
</dbReference>
<dbReference type="Pfam" id="PF13360">
    <property type="entry name" value="PQQ_2"/>
    <property type="match status" value="1"/>
</dbReference>
<dbReference type="GO" id="GO:0009279">
    <property type="term" value="C:cell outer membrane"/>
    <property type="evidence" value="ECO:0007669"/>
    <property type="project" value="UniProtKB-SubCell"/>
</dbReference>
<reference evidence="7 8" key="1">
    <citation type="journal article" date="2014" name="Int. J. Syst. Evol. Microbiol.">
        <title>Complete genome sequence of Corynebacterium casei LMG S-19264T (=DSM 44701T), isolated from a smear-ripened cheese.</title>
        <authorList>
            <consortium name="US DOE Joint Genome Institute (JGI-PGF)"/>
            <person name="Walter F."/>
            <person name="Albersmeier A."/>
            <person name="Kalinowski J."/>
            <person name="Ruckert C."/>
        </authorList>
    </citation>
    <scope>NUCLEOTIDE SEQUENCE [LARGE SCALE GENOMIC DNA]</scope>
    <source>
        <strain evidence="7 8">NBRC 112785</strain>
    </source>
</reference>
<name>A0AA37TT99_9GAMM</name>
<dbReference type="InterPro" id="IPR015943">
    <property type="entry name" value="WD40/YVTN_repeat-like_dom_sf"/>
</dbReference>
<comment type="caution">
    <text evidence="7">The sequence shown here is derived from an EMBL/GenBank/DDBJ whole genome shotgun (WGS) entry which is preliminary data.</text>
</comment>
<feature type="chain" id="PRO_5041305059" description="Outer membrane protein assembly factor BamB" evidence="5">
    <location>
        <begin position="23"/>
        <end position="395"/>
    </location>
</feature>
<sequence>MKVWRSSITSAMLAVLALSACSSSDVEEEPIAELQEFEASVQAEIVWDTSIGDGVEDYYSRLSPTVGYGKMFVADRYGKLAAIDLETRDVVWEKNFSENFRDTPLSKNKGAKVASGLVTARNKVFLGSEIGFLVAFDQATGERVWASRTDGELLSAPLIAEDFIIVHTGSGAIMAFDIQTGEERWKHQMQLPTLTLRGTSSPAFNSGGVFVGGADGKVSVLVVNNGQLAWEVPTVQQKGTNELDRVSDIDVKPLIIGDTIYVVGYNGNLSALELRTGRVKWSRQYSSFNELAVSGINLLMVDDFSRVYSVDRRNGLELWRNTDLTNRSLTAPQVIGNYVVAGDFEGYLHVFSLADGSIVGRVQVDSSGLYSQPLIVDGKVWVQSRDGKVAEIELK</sequence>
<dbReference type="InterPro" id="IPR017687">
    <property type="entry name" value="BamB"/>
</dbReference>
<keyword evidence="1 4" id="KW-0732">Signal</keyword>
<comment type="similarity">
    <text evidence="4">Belongs to the BamB family.</text>
</comment>
<evidence type="ECO:0000256" key="1">
    <source>
        <dbReference type="ARBA" id="ARBA00022729"/>
    </source>
</evidence>
<dbReference type="NCBIfam" id="TIGR03300">
    <property type="entry name" value="assembly_YfgL"/>
    <property type="match status" value="1"/>
</dbReference>
<feature type="domain" description="Pyrrolo-quinoline quinone repeat" evidence="6">
    <location>
        <begin position="112"/>
        <end position="321"/>
    </location>
</feature>
<dbReference type="AlphaFoldDB" id="A0AA37TT99"/>
<protein>
    <recommendedName>
        <fullName evidence="4">Outer membrane protein assembly factor BamB</fullName>
    </recommendedName>
</protein>
<dbReference type="NCBIfam" id="NF008351">
    <property type="entry name" value="PRK11138.1"/>
    <property type="match status" value="1"/>
</dbReference>
<dbReference type="InterPro" id="IPR002372">
    <property type="entry name" value="PQQ_rpt_dom"/>
</dbReference>
<dbReference type="EMBL" id="BSPO01000003">
    <property type="protein sequence ID" value="GLS84046.1"/>
    <property type="molecule type" value="Genomic_DNA"/>
</dbReference>
<proteinExistence type="inferred from homology"/>
<evidence type="ECO:0000259" key="6">
    <source>
        <dbReference type="Pfam" id="PF13360"/>
    </source>
</evidence>
<comment type="subcellular location">
    <subcellularLocation>
        <location evidence="4">Cell outer membrane</location>
        <topology evidence="4">Lipid-anchor</topology>
    </subcellularLocation>
</comment>
<comment type="function">
    <text evidence="4">Part of the outer membrane protein assembly complex, which is involved in assembly and insertion of beta-barrel proteins into the outer membrane.</text>
</comment>
<feature type="signal peptide" evidence="5">
    <location>
        <begin position="1"/>
        <end position="22"/>
    </location>
</feature>
<dbReference type="GO" id="GO:0043165">
    <property type="term" value="P:Gram-negative-bacterium-type cell outer membrane assembly"/>
    <property type="evidence" value="ECO:0007669"/>
    <property type="project" value="UniProtKB-UniRule"/>
</dbReference>
<keyword evidence="4" id="KW-0449">Lipoprotein</keyword>
<dbReference type="Proteomes" id="UP001157439">
    <property type="component" value="Unassembled WGS sequence"/>
</dbReference>
<evidence type="ECO:0000256" key="3">
    <source>
        <dbReference type="ARBA" id="ARBA00023237"/>
    </source>
</evidence>
<evidence type="ECO:0000313" key="8">
    <source>
        <dbReference type="Proteomes" id="UP001157439"/>
    </source>
</evidence>
<gene>
    <name evidence="4 7" type="primary">bamB</name>
    <name evidence="7" type="ORF">GCM10007894_20230</name>
</gene>
<dbReference type="InterPro" id="IPR018391">
    <property type="entry name" value="PQQ_b-propeller_rpt"/>
</dbReference>
<evidence type="ECO:0000256" key="2">
    <source>
        <dbReference type="ARBA" id="ARBA00023136"/>
    </source>
</evidence>
<dbReference type="InterPro" id="IPR011047">
    <property type="entry name" value="Quinoprotein_ADH-like_sf"/>
</dbReference>
<organism evidence="7 8">
    <name type="scientific">Paraferrimonas haliotis</name>
    <dbReference type="NCBI Taxonomy" id="2013866"/>
    <lineage>
        <taxon>Bacteria</taxon>
        <taxon>Pseudomonadati</taxon>
        <taxon>Pseudomonadota</taxon>
        <taxon>Gammaproteobacteria</taxon>
        <taxon>Alteromonadales</taxon>
        <taxon>Ferrimonadaceae</taxon>
        <taxon>Paraferrimonas</taxon>
    </lineage>
</organism>
<dbReference type="RefSeq" id="WP_095498467.1">
    <property type="nucleotide sequence ID" value="NZ_BSPO01000003.1"/>
</dbReference>
<dbReference type="PANTHER" id="PTHR34512">
    <property type="entry name" value="CELL SURFACE PROTEIN"/>
    <property type="match status" value="1"/>
</dbReference>
<evidence type="ECO:0000313" key="7">
    <source>
        <dbReference type="EMBL" id="GLS84046.1"/>
    </source>
</evidence>
<evidence type="ECO:0000256" key="5">
    <source>
        <dbReference type="SAM" id="SignalP"/>
    </source>
</evidence>
<keyword evidence="2 4" id="KW-0472">Membrane</keyword>
<dbReference type="SMART" id="SM00564">
    <property type="entry name" value="PQQ"/>
    <property type="match status" value="6"/>
</dbReference>
<keyword evidence="4" id="KW-0564">Palmitate</keyword>
<dbReference type="Gene3D" id="2.130.10.10">
    <property type="entry name" value="YVTN repeat-like/Quinoprotein amine dehydrogenase"/>
    <property type="match status" value="1"/>
</dbReference>
<accession>A0AA37TT99</accession>
<dbReference type="GO" id="GO:0051205">
    <property type="term" value="P:protein insertion into membrane"/>
    <property type="evidence" value="ECO:0007669"/>
    <property type="project" value="UniProtKB-UniRule"/>
</dbReference>
<keyword evidence="8" id="KW-1185">Reference proteome</keyword>
<dbReference type="SUPFAM" id="SSF50998">
    <property type="entry name" value="Quinoprotein alcohol dehydrogenase-like"/>
    <property type="match status" value="1"/>
</dbReference>
<evidence type="ECO:0000256" key="4">
    <source>
        <dbReference type="HAMAP-Rule" id="MF_00923"/>
    </source>
</evidence>
<keyword evidence="3 4" id="KW-0998">Cell outer membrane</keyword>
<dbReference type="HAMAP" id="MF_00923">
    <property type="entry name" value="OM_assembly_BamB"/>
    <property type="match status" value="1"/>
</dbReference>
<dbReference type="PANTHER" id="PTHR34512:SF30">
    <property type="entry name" value="OUTER MEMBRANE PROTEIN ASSEMBLY FACTOR BAMB"/>
    <property type="match status" value="1"/>
</dbReference>
<comment type="subunit">
    <text evidence="4">Part of the Bam complex.</text>
</comment>